<dbReference type="GO" id="GO:0030198">
    <property type="term" value="P:extracellular matrix organization"/>
    <property type="evidence" value="ECO:0007669"/>
    <property type="project" value="InterPro"/>
</dbReference>
<feature type="domain" description="Ig-like" evidence="14">
    <location>
        <begin position="2507"/>
        <end position="2592"/>
    </location>
</feature>
<feature type="domain" description="BPTI/Kunitz inhibitor" evidence="13">
    <location>
        <begin position="1834"/>
        <end position="1884"/>
    </location>
</feature>
<dbReference type="PROSITE" id="PS50279">
    <property type="entry name" value="BPTI_KUNITZ_2"/>
    <property type="match status" value="9"/>
</dbReference>
<dbReference type="Pfam" id="PF00014">
    <property type="entry name" value="Kunitz_BPTI"/>
    <property type="match status" value="9"/>
</dbReference>
<feature type="compositionally biased region" description="Low complexity" evidence="12">
    <location>
        <begin position="954"/>
        <end position="1002"/>
    </location>
</feature>
<dbReference type="GO" id="GO:0004222">
    <property type="term" value="F:metalloendopeptidase activity"/>
    <property type="evidence" value="ECO:0007669"/>
    <property type="project" value="TreeGrafter"/>
</dbReference>
<dbReference type="PROSITE" id="PS50092">
    <property type="entry name" value="TSP1"/>
    <property type="match status" value="5"/>
</dbReference>
<feature type="domain" description="BPTI/Kunitz inhibitor" evidence="13">
    <location>
        <begin position="1960"/>
        <end position="2010"/>
    </location>
</feature>
<comment type="caution">
    <text evidence="17">The sequence shown here is derived from an EMBL/GenBank/DDBJ whole genome shotgun (WGS) entry which is preliminary data.</text>
</comment>
<evidence type="ECO:0000256" key="3">
    <source>
        <dbReference type="ARBA" id="ARBA00022525"/>
    </source>
</evidence>
<dbReference type="InterPro" id="IPR036880">
    <property type="entry name" value="Kunitz_BPTI_sf"/>
</dbReference>
<dbReference type="InterPro" id="IPR036645">
    <property type="entry name" value="Elafin-like_sf"/>
</dbReference>
<dbReference type="SUPFAM" id="SSF57256">
    <property type="entry name" value="Elafin-like"/>
    <property type="match status" value="1"/>
</dbReference>
<evidence type="ECO:0000256" key="2">
    <source>
        <dbReference type="ARBA" id="ARBA00022473"/>
    </source>
</evidence>
<dbReference type="PROSITE" id="PS50835">
    <property type="entry name" value="IG_LIKE"/>
    <property type="match status" value="3"/>
</dbReference>
<dbReference type="Pfam" id="PF00095">
    <property type="entry name" value="WAP"/>
    <property type="match status" value="1"/>
</dbReference>
<dbReference type="CDD" id="cd00109">
    <property type="entry name" value="Kunitz-type"/>
    <property type="match status" value="6"/>
</dbReference>
<feature type="domain" description="BPTI/Kunitz inhibitor" evidence="13">
    <location>
        <begin position="1713"/>
        <end position="1763"/>
    </location>
</feature>
<feature type="domain" description="BPTI/Kunitz inhibitor" evidence="13">
    <location>
        <begin position="1903"/>
        <end position="1953"/>
    </location>
</feature>
<keyword evidence="3" id="KW-0964">Secreted</keyword>
<dbReference type="SMART" id="SM00217">
    <property type="entry name" value="WAP"/>
    <property type="match status" value="1"/>
</dbReference>
<keyword evidence="4" id="KW-0646">Protease inhibitor</keyword>
<feature type="non-terminal residue" evidence="17">
    <location>
        <position position="2679"/>
    </location>
</feature>
<dbReference type="InterPro" id="IPR013098">
    <property type="entry name" value="Ig_I-set"/>
</dbReference>
<dbReference type="InterPro" id="IPR007110">
    <property type="entry name" value="Ig-like_dom"/>
</dbReference>
<feature type="compositionally biased region" description="Polar residues" evidence="12">
    <location>
        <begin position="838"/>
        <end position="859"/>
    </location>
</feature>
<keyword evidence="7" id="KW-0272">Extracellular matrix</keyword>
<dbReference type="EMBL" id="VUJU01000754">
    <property type="protein sequence ID" value="KAF0768533.1"/>
    <property type="molecule type" value="Genomic_DNA"/>
</dbReference>
<dbReference type="SMART" id="SM00408">
    <property type="entry name" value="IGc2"/>
    <property type="match status" value="3"/>
</dbReference>
<name>A0A6G0ZC83_APHCR</name>
<dbReference type="InterPro" id="IPR003599">
    <property type="entry name" value="Ig_sub"/>
</dbReference>
<evidence type="ECO:0000259" key="15">
    <source>
        <dbReference type="PROSITE" id="PS50900"/>
    </source>
</evidence>
<feature type="domain" description="BPTI/Kunitz inhibitor" evidence="13">
    <location>
        <begin position="1648"/>
        <end position="1698"/>
    </location>
</feature>
<dbReference type="PROSITE" id="PS00280">
    <property type="entry name" value="BPTI_KUNITZ_1"/>
    <property type="match status" value="5"/>
</dbReference>
<evidence type="ECO:0000256" key="7">
    <source>
        <dbReference type="ARBA" id="ARBA00022869"/>
    </source>
</evidence>
<feature type="domain" description="Ig-like" evidence="14">
    <location>
        <begin position="2348"/>
        <end position="2437"/>
    </location>
</feature>
<feature type="region of interest" description="Disordered" evidence="12">
    <location>
        <begin position="954"/>
        <end position="1015"/>
    </location>
</feature>
<dbReference type="Gene3D" id="2.60.120.830">
    <property type="match status" value="1"/>
</dbReference>
<dbReference type="Pfam" id="PF07679">
    <property type="entry name" value="I-set"/>
    <property type="match status" value="2"/>
</dbReference>
<dbReference type="PRINTS" id="PR01857">
    <property type="entry name" value="ADAMTSFAMILY"/>
</dbReference>
<feature type="disulfide bond" evidence="11">
    <location>
        <begin position="141"/>
        <end position="177"/>
    </location>
</feature>
<evidence type="ECO:0000256" key="8">
    <source>
        <dbReference type="ARBA" id="ARBA00022900"/>
    </source>
</evidence>
<dbReference type="InterPro" id="IPR000884">
    <property type="entry name" value="TSP1_rpt"/>
</dbReference>
<feature type="disulfide bond" evidence="11">
    <location>
        <begin position="145"/>
        <end position="182"/>
    </location>
</feature>
<reference evidence="17 18" key="1">
    <citation type="submission" date="2019-08" db="EMBL/GenBank/DDBJ databases">
        <title>Whole genome of Aphis craccivora.</title>
        <authorList>
            <person name="Voronova N.V."/>
            <person name="Shulinski R.S."/>
            <person name="Bandarenka Y.V."/>
            <person name="Zhorov D.G."/>
            <person name="Warner D."/>
        </authorList>
    </citation>
    <scope>NUCLEOTIDE SEQUENCE [LARGE SCALE GENOMIC DNA]</scope>
    <source>
        <strain evidence="17">180601</strain>
        <tissue evidence="17">Whole Body</tissue>
    </source>
</reference>
<dbReference type="InterPro" id="IPR010909">
    <property type="entry name" value="PLAC"/>
</dbReference>
<evidence type="ECO:0000259" key="16">
    <source>
        <dbReference type="PROSITE" id="PS51390"/>
    </source>
</evidence>
<dbReference type="SMART" id="SM00409">
    <property type="entry name" value="IG"/>
    <property type="match status" value="3"/>
</dbReference>
<keyword evidence="10" id="KW-0393">Immunoglobulin domain</keyword>
<dbReference type="FunFam" id="2.60.40.10:FF:000032">
    <property type="entry name" value="palladin isoform X1"/>
    <property type="match status" value="1"/>
</dbReference>
<keyword evidence="9 11" id="KW-1015">Disulfide bond</keyword>
<dbReference type="FunFam" id="4.10.410.10:FF:000020">
    <property type="entry name" value="Collagen, type VI, alpha 3"/>
    <property type="match status" value="6"/>
</dbReference>
<feature type="disulfide bond" evidence="11">
    <location>
        <begin position="156"/>
        <end position="167"/>
    </location>
</feature>
<keyword evidence="2" id="KW-0217">Developmental protein</keyword>
<dbReference type="InterPro" id="IPR003598">
    <property type="entry name" value="Ig_sub2"/>
</dbReference>
<keyword evidence="7" id="KW-0084">Basement membrane</keyword>
<dbReference type="Proteomes" id="UP000478052">
    <property type="component" value="Unassembled WGS sequence"/>
</dbReference>
<feature type="domain" description="BPTI/Kunitz inhibitor" evidence="13">
    <location>
        <begin position="1589"/>
        <end position="1639"/>
    </location>
</feature>
<dbReference type="InterPro" id="IPR002223">
    <property type="entry name" value="Kunitz_BPTI"/>
</dbReference>
<evidence type="ECO:0000256" key="1">
    <source>
        <dbReference type="ARBA" id="ARBA00004302"/>
    </source>
</evidence>
<evidence type="ECO:0000256" key="4">
    <source>
        <dbReference type="ARBA" id="ARBA00022690"/>
    </source>
</evidence>
<evidence type="ECO:0000256" key="12">
    <source>
        <dbReference type="SAM" id="MobiDB-lite"/>
    </source>
</evidence>
<dbReference type="Pfam" id="PF05986">
    <property type="entry name" value="ADAMTS_spacer1"/>
    <property type="match status" value="1"/>
</dbReference>
<dbReference type="SUPFAM" id="SSF57362">
    <property type="entry name" value="BPTI-like"/>
    <property type="match status" value="9"/>
</dbReference>
<keyword evidence="6" id="KW-0677">Repeat</keyword>
<dbReference type="InterPro" id="IPR010294">
    <property type="entry name" value="ADAMTS_spacer1"/>
</dbReference>
<evidence type="ECO:0000256" key="5">
    <source>
        <dbReference type="ARBA" id="ARBA00022729"/>
    </source>
</evidence>
<dbReference type="PROSITE" id="PS50900">
    <property type="entry name" value="PLAC"/>
    <property type="match status" value="1"/>
</dbReference>
<dbReference type="FunFam" id="2.60.120.830:FF:000001">
    <property type="entry name" value="A disintegrin and metalloproteinase with thrombospondin motifs 1"/>
    <property type="match status" value="1"/>
</dbReference>
<dbReference type="CDD" id="cd22639">
    <property type="entry name" value="Kunitz_papilin_lacunin-like"/>
    <property type="match status" value="1"/>
</dbReference>
<accession>A0A6G0ZC83</accession>
<dbReference type="InterPro" id="IPR036383">
    <property type="entry name" value="TSP1_rpt_sf"/>
</dbReference>
<dbReference type="CDD" id="cd00199">
    <property type="entry name" value="WAP"/>
    <property type="match status" value="1"/>
</dbReference>
<dbReference type="InterPro" id="IPR050439">
    <property type="entry name" value="ADAMTS_ADAMTS-like"/>
</dbReference>
<evidence type="ECO:0000256" key="6">
    <source>
        <dbReference type="ARBA" id="ARBA00022737"/>
    </source>
</evidence>
<dbReference type="InterPro" id="IPR013783">
    <property type="entry name" value="Ig-like_fold"/>
</dbReference>
<comment type="subcellular location">
    <subcellularLocation>
        <location evidence="1">Secreted</location>
        <location evidence="1">Extracellular space</location>
        <location evidence="1">Extracellular matrix</location>
        <location evidence="1">Basement membrane</location>
    </subcellularLocation>
</comment>
<dbReference type="OrthoDB" id="5950222at2759"/>
<organism evidence="17 18">
    <name type="scientific">Aphis craccivora</name>
    <name type="common">Cowpea aphid</name>
    <dbReference type="NCBI Taxonomy" id="307492"/>
    <lineage>
        <taxon>Eukaryota</taxon>
        <taxon>Metazoa</taxon>
        <taxon>Ecdysozoa</taxon>
        <taxon>Arthropoda</taxon>
        <taxon>Hexapoda</taxon>
        <taxon>Insecta</taxon>
        <taxon>Pterygota</taxon>
        <taxon>Neoptera</taxon>
        <taxon>Paraneoptera</taxon>
        <taxon>Hemiptera</taxon>
        <taxon>Sternorrhyncha</taxon>
        <taxon>Aphidomorpha</taxon>
        <taxon>Aphidoidea</taxon>
        <taxon>Aphididae</taxon>
        <taxon>Aphidini</taxon>
        <taxon>Aphis</taxon>
        <taxon>Aphis</taxon>
    </lineage>
</organism>
<feature type="region of interest" description="Disordered" evidence="12">
    <location>
        <begin position="827"/>
        <end position="878"/>
    </location>
</feature>
<evidence type="ECO:0000313" key="18">
    <source>
        <dbReference type="Proteomes" id="UP000478052"/>
    </source>
</evidence>
<dbReference type="SUPFAM" id="SSF82895">
    <property type="entry name" value="TSP-1 type 1 repeat"/>
    <property type="match status" value="6"/>
</dbReference>
<dbReference type="PANTHER" id="PTHR13723:SF281">
    <property type="entry name" value="PAPILIN"/>
    <property type="match status" value="1"/>
</dbReference>
<dbReference type="Pfam" id="PF00090">
    <property type="entry name" value="TSP_1"/>
    <property type="match status" value="1"/>
</dbReference>
<dbReference type="Gene3D" id="2.60.40.10">
    <property type="entry name" value="Immunoglobulins"/>
    <property type="match status" value="3"/>
</dbReference>
<keyword evidence="18" id="KW-1185">Reference proteome</keyword>
<dbReference type="GO" id="GO:0005604">
    <property type="term" value="C:basement membrane"/>
    <property type="evidence" value="ECO:0007669"/>
    <property type="project" value="UniProtKB-SubCell"/>
</dbReference>
<dbReference type="PRINTS" id="PR00759">
    <property type="entry name" value="BASICPTASE"/>
</dbReference>
<keyword evidence="5" id="KW-0732">Signal</keyword>
<proteinExistence type="predicted"/>
<dbReference type="SMART" id="SM00131">
    <property type="entry name" value="KU"/>
    <property type="match status" value="9"/>
</dbReference>
<dbReference type="GO" id="GO:0004867">
    <property type="term" value="F:serine-type endopeptidase inhibitor activity"/>
    <property type="evidence" value="ECO:0007669"/>
    <property type="project" value="UniProtKB-KW"/>
</dbReference>
<dbReference type="PROSITE" id="PS51390">
    <property type="entry name" value="WAP"/>
    <property type="match status" value="1"/>
</dbReference>
<feature type="domain" description="BPTI/Kunitz inhibitor" evidence="13">
    <location>
        <begin position="2032"/>
        <end position="2082"/>
    </location>
</feature>
<feature type="domain" description="PLAC" evidence="15">
    <location>
        <begin position="2598"/>
        <end position="2637"/>
    </location>
</feature>
<dbReference type="FunFam" id="2.20.100.10:FF:000005">
    <property type="entry name" value="ADAM metallopeptidase with thrombospondin type 1 motif 9"/>
    <property type="match status" value="1"/>
</dbReference>
<feature type="domain" description="BPTI/Kunitz inhibitor" evidence="13">
    <location>
        <begin position="1773"/>
        <end position="1825"/>
    </location>
</feature>
<dbReference type="GO" id="GO:0006508">
    <property type="term" value="P:proteolysis"/>
    <property type="evidence" value="ECO:0007669"/>
    <property type="project" value="TreeGrafter"/>
</dbReference>
<evidence type="ECO:0000256" key="11">
    <source>
        <dbReference type="PIRSR" id="PIRSR613273-3"/>
    </source>
</evidence>
<protein>
    <submittedName>
        <fullName evidence="17">Papilin isoform X1</fullName>
    </submittedName>
</protein>
<dbReference type="InterPro" id="IPR013273">
    <property type="entry name" value="ADAMTS/ADAMTS-like"/>
</dbReference>
<dbReference type="GO" id="GO:0005576">
    <property type="term" value="C:extracellular region"/>
    <property type="evidence" value="ECO:0007669"/>
    <property type="project" value="InterPro"/>
</dbReference>
<dbReference type="Gene3D" id="2.20.100.10">
    <property type="entry name" value="Thrombospondin type-1 (TSP1) repeat"/>
    <property type="match status" value="4"/>
</dbReference>
<dbReference type="SMART" id="SM00209">
    <property type="entry name" value="TSP1"/>
    <property type="match status" value="7"/>
</dbReference>
<feature type="domain" description="BPTI/Kunitz inhibitor" evidence="13">
    <location>
        <begin position="1530"/>
        <end position="1580"/>
    </location>
</feature>
<feature type="compositionally biased region" description="Low complexity" evidence="12">
    <location>
        <begin position="860"/>
        <end position="875"/>
    </location>
</feature>
<dbReference type="InterPro" id="IPR020901">
    <property type="entry name" value="Prtase_inh_Kunz-CS"/>
</dbReference>
<dbReference type="Pfam" id="PF13927">
    <property type="entry name" value="Ig_3"/>
    <property type="match status" value="1"/>
</dbReference>
<dbReference type="SUPFAM" id="SSF48726">
    <property type="entry name" value="Immunoglobulin"/>
    <property type="match status" value="3"/>
</dbReference>
<evidence type="ECO:0000313" key="17">
    <source>
        <dbReference type="EMBL" id="KAF0768533.1"/>
    </source>
</evidence>
<evidence type="ECO:0000259" key="14">
    <source>
        <dbReference type="PROSITE" id="PS50835"/>
    </source>
</evidence>
<gene>
    <name evidence="17" type="ORF">FWK35_00006713</name>
</gene>
<dbReference type="InterPro" id="IPR036179">
    <property type="entry name" value="Ig-like_dom_sf"/>
</dbReference>
<dbReference type="Gene3D" id="4.10.410.10">
    <property type="entry name" value="Pancreatic trypsin inhibitor Kunitz domain"/>
    <property type="match status" value="9"/>
</dbReference>
<dbReference type="PANTHER" id="PTHR13723">
    <property type="entry name" value="ADAMTS A DISINTEGRIN AND METALLOPROTEASE WITH THROMBOSPONDIN MOTIFS PROTEASE"/>
    <property type="match status" value="1"/>
</dbReference>
<evidence type="ECO:0000256" key="10">
    <source>
        <dbReference type="ARBA" id="ARBA00023319"/>
    </source>
</evidence>
<evidence type="ECO:0000259" key="13">
    <source>
        <dbReference type="PROSITE" id="PS50279"/>
    </source>
</evidence>
<feature type="domain" description="Ig-like" evidence="14">
    <location>
        <begin position="2255"/>
        <end position="2342"/>
    </location>
</feature>
<sequence>MIQFWAIAIMNSLRVMLRILIESLRIFLNLKYLSQQMNKHKKLKIYLLCNVTLNVHFLFRKSGVNCLHRGFQLIDAYRRPLDVHLILFVSYMHHLRHGRHKRQQWNNTFSSSGFIPEYHVYLDGSTSESGEWSPWSDDSQCSRSCGGGVAFQTRRCLTSRQDGSEDCTGSSKRYYSCNIQECPQKSLDFRLEQCAAFNRVPFEGLTYEWVPYTKAPNKCELNCMPKGERFYYRHRNKVIDGTPCDEEKLDVCVDGKCLSVGCDNLLGSPVREDRCRNCGGDGSNCNTVQGILDMNDLQYGYTDILLIPAGATNIRVREIQPSNNYLAIRNISGHYYLNGNWKIDYPRSLKICNSVFHYERKKRALYTPEIITSLGPISEAIYIVLLYQEANPGIEYEYSIPTSAAKLTLSRGYNWMYNEFTECNTTCGGGIRTRNVWCAQKNDSTPAPAELCDPGLEPLKSQSCSMEPCPPKWAPANWTACTHKCGTNGTQSREVGCVRRINGIDVPVDSNYCNQYDGTKPDTVQPCNIGLECPLWHTDPWKPCNQLCGAGKQTRKVSCYRKVDKKIIVLNDDECETKKPDTEKACHLRPCEGVDWVTSAWSGCGDCNMDFETRQVICANAKGKLYDNQFCKKSKYPETVRNCTPSDACEYQWYATQWSECSSKCSTGKQIRKVFCGSFVGESIKKVDSAKCDPSKKYEDTKNCTGKETCKGEWFSGPWTACSKPCGSGEKSRKVFCMVGNSTVDASQCKPETLLYTSDECNKQPCGEDQIMPVESKKPITEEDTLEDEECEDEMITVTPFASEPDYEATTSPYTQSSDENMISTVSKNTMKSEESDTLTTDSMSTENDSTTTPSEIKITSTQKKMNSTTTTTSPIKRKKRQAILDTQLKFANAKPTNIPDISNDLSTTFESSTVFSTTDMSTTDISTTDVSTSDYSTIDISTTLDISSTTDIFTPVPSASPSSSSEPTTVTSQTETLQTETMTSNGNISTSVDISSSTADSSTEKSDKTTPMELTTMSMSSTDTESTIVSDSITETSTDAMSTTDITSTINLSSSTEPSTSPSSLETIASSTEMSISTSDYTSESSPVMTTLTAVTNSLKKTSTAKNPLIEASKKGKRICKKKKKLAGCQTSEFGCCFDDKTPAKGPFSAGCPDVHTCKDTEYNCCSDGVTPATGPKNEGCPPSTCNATLYGCCSDGFSIALGNDFEGCPVELPVITTTLAPDLGCNNTQFGCCPNGITSATGPSFQGCYNCVEGSGECDSCLETQYGCCTDNVTAATGPNMAVTTDDFIFVTSTSEQPTDSCQFSEFGCCPDGTSSASGYNLEGCVGVDFDNCTYNENDTECLSACAKEQFGCCDDNITAAHGPNKEGCCLSSQYGCCPDNIVPANGPSLQGCGCIYTPFGCCPDNTTTARGPNNAGCSCQYTEHKCCPDNFTPATGPQYEGCACHTYQFGCCPDGITKALGPNSQGCGCEYTQYGCCGDKNTPALDETKNCSCEASKYGCCLDGITESKGENFEGCPSKPILPGDRCKEPKDRGSCSDFTVKWFFDTEYGGCSRFWYGGCNGNNNRFKTQEECKDVCVEPSGRDVCYLPKSVGPCEGYYPTWYYDQERKQCAQFVYGGCLGNNNKFQTREECEHLCVVPDTLDPCEQPLTPGPCKGNFSRWYYDKSTRTCSQFNYGGCKGNQNNFLNKESCNHKCINPLKIQEKLDEDVCKLPKDSGPCEGTKVYWYYNHEKMKCRKFVYGGCGGNKNRFHSQSDCIANCYSELLIKEECLMTVARGDKSCDKKIPRWYFDNNENACKPFYYTGCGANANNYETQESCERKCPSKRKLDTCKLPALVGECHDYVNRWYFNSLEGRCKQFYYGGCGGNENNFETEYSCENKCIDSSRITTLAPPQFSKDKCFLSQDRGNCSNMSSKYFYDKQDGVCKQFMYGGCGGNDNRFDSKQECERQCFEAQDLCQLPRVEGPCRGDFRQWYYDKNSDRCFQFRYGGCQGNTNRFNDRQSCESRCVQNVVTTVASPIVAPTRPSDVCLIPLDPGPCLQTIDMWYFKTSSRRCEPFAYSGCEGNANKFQSVEECERICYPYIDPNANKIEQEPRPAKPEEPQISTDICEAGKLRCKQLSEEATRCPYGLEHWVNAVGCEDCRCYNPCLPGPDQKSVCPTDYQCIVDVITSDNGDSKYKATCRPVFKPGECPQLAVYQSDCAEQCRTDADCVGDDKCCYNGCGTFCLRPQQSTSTTTLSTTTAIMQEKESPPQIVTVDSNVEADEGNYATLRCIVIGNPTPTIVWQKNTTLIDGSGGHYKLFADGTLQIVGLYKYDSGVYICMASNGIGEPIRKEVYLTVKDPIPRPANVIGEESTAVIVALNNPTVLQCYAVGWPRPIVTWWRADRMLPMTSETFEQRNDHSLYIRLVTINVLGPYTCQVYNGIGRASSWSVTLQAHGTSDNYPYSPYLVPPPRHPGTGDVIRLKPIVVRLTRPTPIYRTVTTPQHTEVETTQPPQQKVFTVPVRVNISLPATTIAVGSDLTIPCSVDGYPIPAVTWYKDGQILQNNERIQATENKLVVVRTNASDSGSYKCEAYNAYSTDEKTVNITIEGVYIHPNCTDSRFFANCSLIVKGSYCNHPYYKKFCCESCTRAGLLPNNDYQTNYSYISTSIRRFRRDLVNKLQIPNNSHTYSLLG</sequence>
<dbReference type="Pfam" id="PF19030">
    <property type="entry name" value="TSP1_ADAMTS"/>
    <property type="match status" value="5"/>
</dbReference>
<dbReference type="Pfam" id="PF08686">
    <property type="entry name" value="PLAC"/>
    <property type="match status" value="1"/>
</dbReference>
<feature type="domain" description="WAP" evidence="16">
    <location>
        <begin position="2187"/>
        <end position="2233"/>
    </location>
</feature>
<evidence type="ECO:0000256" key="9">
    <source>
        <dbReference type="ARBA" id="ARBA00023157"/>
    </source>
</evidence>
<dbReference type="InterPro" id="IPR008197">
    <property type="entry name" value="WAP_dom"/>
</dbReference>
<keyword evidence="8" id="KW-0722">Serine protease inhibitor</keyword>